<accession>A0ABQ4EV05</accession>
<evidence type="ECO:0000313" key="4">
    <source>
        <dbReference type="EMBL" id="GIG98471.1"/>
    </source>
</evidence>
<evidence type="ECO:0000256" key="1">
    <source>
        <dbReference type="ARBA" id="ARBA00023186"/>
    </source>
</evidence>
<comment type="similarity">
    <text evidence="2">Belongs to the UreD family.</text>
</comment>
<keyword evidence="2" id="KW-0996">Nickel insertion</keyword>
<feature type="compositionally biased region" description="Pro residues" evidence="3">
    <location>
        <begin position="219"/>
        <end position="238"/>
    </location>
</feature>
<evidence type="ECO:0000256" key="3">
    <source>
        <dbReference type="SAM" id="MobiDB-lite"/>
    </source>
</evidence>
<dbReference type="Pfam" id="PF01774">
    <property type="entry name" value="UreD"/>
    <property type="match status" value="1"/>
</dbReference>
<dbReference type="HAMAP" id="MF_01384">
    <property type="entry name" value="UreD"/>
    <property type="match status" value="1"/>
</dbReference>
<keyword evidence="5" id="KW-1185">Reference proteome</keyword>
<comment type="function">
    <text evidence="2">Required for maturation of urease via the functional incorporation of the urease nickel metallocenter.</text>
</comment>
<organism evidence="4 5">
    <name type="scientific">Plantactinospora mayteni</name>
    <dbReference type="NCBI Taxonomy" id="566021"/>
    <lineage>
        <taxon>Bacteria</taxon>
        <taxon>Bacillati</taxon>
        <taxon>Actinomycetota</taxon>
        <taxon>Actinomycetes</taxon>
        <taxon>Micromonosporales</taxon>
        <taxon>Micromonosporaceae</taxon>
        <taxon>Plantactinospora</taxon>
    </lineage>
</organism>
<proteinExistence type="inferred from homology"/>
<reference evidence="4 5" key="1">
    <citation type="submission" date="2021-01" db="EMBL/GenBank/DDBJ databases">
        <title>Whole genome shotgun sequence of Plantactinospora mayteni NBRC 109088.</title>
        <authorList>
            <person name="Komaki H."/>
            <person name="Tamura T."/>
        </authorList>
    </citation>
    <scope>NUCLEOTIDE SEQUENCE [LARGE SCALE GENOMIC DNA]</scope>
    <source>
        <strain evidence="4 5">NBRC 109088</strain>
    </source>
</reference>
<keyword evidence="2" id="KW-0963">Cytoplasm</keyword>
<dbReference type="InterPro" id="IPR002669">
    <property type="entry name" value="UreD"/>
</dbReference>
<protein>
    <recommendedName>
        <fullName evidence="2">Urease accessory protein UreD</fullName>
    </recommendedName>
</protein>
<comment type="subcellular location">
    <subcellularLocation>
        <location evidence="2">Cytoplasm</location>
    </subcellularLocation>
</comment>
<name>A0ABQ4EV05_9ACTN</name>
<comment type="caution">
    <text evidence="4">The sequence shown here is derived from an EMBL/GenBank/DDBJ whole genome shotgun (WGS) entry which is preliminary data.</text>
</comment>
<keyword evidence="1 2" id="KW-0143">Chaperone</keyword>
<feature type="region of interest" description="Disordered" evidence="3">
    <location>
        <begin position="202"/>
        <end position="282"/>
    </location>
</feature>
<evidence type="ECO:0000256" key="2">
    <source>
        <dbReference type="HAMAP-Rule" id="MF_01384"/>
    </source>
</evidence>
<dbReference type="EMBL" id="BONX01000035">
    <property type="protein sequence ID" value="GIG98471.1"/>
    <property type="molecule type" value="Genomic_DNA"/>
</dbReference>
<dbReference type="RefSeq" id="WP_239313032.1">
    <property type="nucleotide sequence ID" value="NZ_BAAAZQ010000041.1"/>
</dbReference>
<gene>
    <name evidence="2" type="primary">ureD</name>
    <name evidence="4" type="ORF">Pma05_50440</name>
</gene>
<sequence>MRALARIVAEADPLRGTRLTVLRGEPPLLLRRTGPVGPAGPDREVQLHLVGGAAGPLGGDRLRIEIEIGPGARLCVRSVAASLALPARDGAESRLVVRARVAAGARLRWLPEPLIGAAGCAHRTTCVVELAEGAALCWREELVCGRHAEPVGDVRLEMTARYGGRTLLRNDLAVGPGAAGWSGPAVLGEGRAVGSMLVVDPAWTGSPPPGPAPHDSAVPPGPGTPAPVGPSSAAPPQPAVRGPGPARPEPAVRAPGAAWAEPAAWSAGAPRPESAVRAPGAARPESAVWSVGAARPESAVAAAVLPLAGGPAVLVSAVGADARAVRTRLDRALTWPTGTP</sequence>
<comment type="subunit">
    <text evidence="2">UreD, UreF and UreG form a complex that acts as a GTP-hydrolysis-dependent molecular chaperone, activating the urease apoprotein by helping to assemble the nickel containing metallocenter of UreC. The UreE protein probably delivers the nickel.</text>
</comment>
<dbReference type="Proteomes" id="UP000621500">
    <property type="component" value="Unassembled WGS sequence"/>
</dbReference>
<feature type="compositionally biased region" description="Low complexity" evidence="3">
    <location>
        <begin position="249"/>
        <end position="271"/>
    </location>
</feature>
<evidence type="ECO:0000313" key="5">
    <source>
        <dbReference type="Proteomes" id="UP000621500"/>
    </source>
</evidence>